<organism evidence="2 3">
    <name type="scientific">Colletotrichum sojae</name>
    <dbReference type="NCBI Taxonomy" id="2175907"/>
    <lineage>
        <taxon>Eukaryota</taxon>
        <taxon>Fungi</taxon>
        <taxon>Dikarya</taxon>
        <taxon>Ascomycota</taxon>
        <taxon>Pezizomycotina</taxon>
        <taxon>Sordariomycetes</taxon>
        <taxon>Hypocreomycetidae</taxon>
        <taxon>Glomerellales</taxon>
        <taxon>Glomerellaceae</taxon>
        <taxon>Colletotrichum</taxon>
        <taxon>Colletotrichum orchidearum species complex</taxon>
    </lineage>
</organism>
<feature type="region of interest" description="Disordered" evidence="1">
    <location>
        <begin position="27"/>
        <end position="53"/>
    </location>
</feature>
<evidence type="ECO:0000313" key="2">
    <source>
        <dbReference type="EMBL" id="KAF6806750.1"/>
    </source>
</evidence>
<accession>A0A8H6MSN6</accession>
<evidence type="ECO:0000256" key="1">
    <source>
        <dbReference type="SAM" id="MobiDB-lite"/>
    </source>
</evidence>
<reference evidence="2 3" key="1">
    <citation type="journal article" date="2020" name="Phytopathology">
        <title>Genome Sequence Resources of Colletotrichum truncatum, C. plurivorum, C. musicola, and C. sojae: Four Species Pathogenic to Soybean (Glycine max).</title>
        <authorList>
            <person name="Rogerio F."/>
            <person name="Boufleur T.R."/>
            <person name="Ciampi-Guillardi M."/>
            <person name="Sukno S.A."/>
            <person name="Thon M.R."/>
            <person name="Massola Junior N.S."/>
            <person name="Baroncelli R."/>
        </authorList>
    </citation>
    <scope>NUCLEOTIDE SEQUENCE [LARGE SCALE GENOMIC DNA]</scope>
    <source>
        <strain evidence="2 3">LFN0009</strain>
    </source>
</reference>
<proteinExistence type="predicted"/>
<protein>
    <submittedName>
        <fullName evidence="2">Uncharacterized protein</fullName>
    </submittedName>
</protein>
<name>A0A8H6MSN6_9PEZI</name>
<dbReference type="Proteomes" id="UP000652219">
    <property type="component" value="Unassembled WGS sequence"/>
</dbReference>
<dbReference type="AlphaFoldDB" id="A0A8H6MSN6"/>
<feature type="compositionally biased region" description="Basic and acidic residues" evidence="1">
    <location>
        <begin position="44"/>
        <end position="53"/>
    </location>
</feature>
<keyword evidence="3" id="KW-1185">Reference proteome</keyword>
<evidence type="ECO:0000313" key="3">
    <source>
        <dbReference type="Proteomes" id="UP000652219"/>
    </source>
</evidence>
<comment type="caution">
    <text evidence="2">The sequence shown here is derived from an EMBL/GenBank/DDBJ whole genome shotgun (WGS) entry which is preliminary data.</text>
</comment>
<gene>
    <name evidence="2" type="ORF">CSOJ01_08653</name>
</gene>
<sequence length="77" mass="8706">MVGSCESRNSSAGILNLFERRDSAESHIESKMTAADPSSVASAIDRRPTPMASRARDWRNNMARFDLYLGRTRTWDK</sequence>
<dbReference type="EMBL" id="WIGN01000152">
    <property type="protein sequence ID" value="KAF6806750.1"/>
    <property type="molecule type" value="Genomic_DNA"/>
</dbReference>